<accession>A0ABT6Q908</accession>
<proteinExistence type="predicted"/>
<feature type="transmembrane region" description="Helical" evidence="1">
    <location>
        <begin position="90"/>
        <end position="112"/>
    </location>
</feature>
<keyword evidence="1" id="KW-0472">Membrane</keyword>
<evidence type="ECO:0000313" key="3">
    <source>
        <dbReference type="Proteomes" id="UP001431775"/>
    </source>
</evidence>
<feature type="transmembrane region" description="Helical" evidence="1">
    <location>
        <begin position="162"/>
        <end position="180"/>
    </location>
</feature>
<keyword evidence="1" id="KW-0812">Transmembrane</keyword>
<dbReference type="Proteomes" id="UP001431775">
    <property type="component" value="Unassembled WGS sequence"/>
</dbReference>
<feature type="transmembrane region" description="Helical" evidence="1">
    <location>
        <begin position="7"/>
        <end position="29"/>
    </location>
</feature>
<feature type="transmembrane region" description="Helical" evidence="1">
    <location>
        <begin position="285"/>
        <end position="303"/>
    </location>
</feature>
<gene>
    <name evidence="2" type="ORF">QJV33_08910</name>
</gene>
<organism evidence="2 3">
    <name type="scientific">Commensalibacter nepenthis</name>
    <dbReference type="NCBI Taxonomy" id="3043872"/>
    <lineage>
        <taxon>Bacteria</taxon>
        <taxon>Pseudomonadati</taxon>
        <taxon>Pseudomonadota</taxon>
        <taxon>Alphaproteobacteria</taxon>
        <taxon>Acetobacterales</taxon>
        <taxon>Acetobacteraceae</taxon>
    </lineage>
</organism>
<feature type="transmembrane region" description="Helical" evidence="1">
    <location>
        <begin position="222"/>
        <end position="241"/>
    </location>
</feature>
<sequence>MKYRDDYIRVLFLNLGWVGEGRFISKWIINFFTFSDGVYTAPLTQILSLACITFTILYSAQTLFKKIDFYSCSLISLIFLNPFYLQNMSFGYDSLPMTIATCCAVISALLIIRTKYYIPLTALLTFIIIFSYQTTIGIYVNTLVFVLFIYYLQNNWNNEQKIYIKALISLGIYFLFCFIYKQTYPYLFGGSADRIIINLANVKTNILQTISYIKLLFFKSNYLFYITAVVTFLSFVVFQYQQIKKKQIKPIHIVINFAIVCLIYSIFLLTAEGASLLFKTDISDVRLLIAVSFLWVFSFYIISLASRTLYYIFYFLFCCFCFSFSYSYGNFLKDQNQFFDMTMTNISYDIGHTPNISSAQIFVLNPFPLSESNQKLASRIPLFLPLYGEQNFDWLIAVKMSTILPYTFSGDTKKMCQFTTELASIGNTNIHSIKTKIYTLYFYQGNIFIDFHTAKKDFCKM</sequence>
<keyword evidence="3" id="KW-1185">Reference proteome</keyword>
<protein>
    <submittedName>
        <fullName evidence="2">Glucosyltransferase domain-containing protein</fullName>
    </submittedName>
</protein>
<comment type="caution">
    <text evidence="2">The sequence shown here is derived from an EMBL/GenBank/DDBJ whole genome shotgun (WGS) entry which is preliminary data.</text>
</comment>
<feature type="transmembrane region" description="Helical" evidence="1">
    <location>
        <begin position="124"/>
        <end position="150"/>
    </location>
</feature>
<reference evidence="2" key="1">
    <citation type="submission" date="2023-05" db="EMBL/GenBank/DDBJ databases">
        <title>Whole genome sequence of Commensalibacter sp.</title>
        <authorList>
            <person name="Charoenyingcharoen P."/>
            <person name="Yukphan P."/>
        </authorList>
    </citation>
    <scope>NUCLEOTIDE SEQUENCE</scope>
    <source>
        <strain evidence="2">TBRC 10068</strain>
    </source>
</reference>
<keyword evidence="1" id="KW-1133">Transmembrane helix</keyword>
<dbReference type="InterPro" id="IPR025686">
    <property type="entry name" value="Glucos_trans_II"/>
</dbReference>
<evidence type="ECO:0000313" key="2">
    <source>
        <dbReference type="EMBL" id="MDI2113390.1"/>
    </source>
</evidence>
<name>A0ABT6Q908_9PROT</name>
<evidence type="ECO:0000256" key="1">
    <source>
        <dbReference type="SAM" id="Phobius"/>
    </source>
</evidence>
<feature type="transmembrane region" description="Helical" evidence="1">
    <location>
        <begin position="309"/>
        <end position="329"/>
    </location>
</feature>
<dbReference type="EMBL" id="JASBAN010000001">
    <property type="protein sequence ID" value="MDI2113390.1"/>
    <property type="molecule type" value="Genomic_DNA"/>
</dbReference>
<dbReference type="Pfam" id="PF14264">
    <property type="entry name" value="Glucos_trans_II"/>
    <property type="match status" value="1"/>
</dbReference>
<feature type="transmembrane region" description="Helical" evidence="1">
    <location>
        <begin position="41"/>
        <end position="60"/>
    </location>
</feature>
<feature type="transmembrane region" description="Helical" evidence="1">
    <location>
        <begin position="253"/>
        <end position="278"/>
    </location>
</feature>
<dbReference type="RefSeq" id="WP_281462996.1">
    <property type="nucleotide sequence ID" value="NZ_JASBAN010000001.1"/>
</dbReference>